<keyword evidence="3" id="KW-1185">Reference proteome</keyword>
<dbReference type="OrthoDB" id="182577at2"/>
<dbReference type="AlphaFoldDB" id="A0A239HIC0"/>
<dbReference type="InterPro" id="IPR042099">
    <property type="entry name" value="ANL_N_sf"/>
</dbReference>
<reference evidence="2 3" key="1">
    <citation type="submission" date="2017-06" db="EMBL/GenBank/DDBJ databases">
        <authorList>
            <person name="Kim H.J."/>
            <person name="Triplett B.A."/>
        </authorList>
    </citation>
    <scope>NUCLEOTIDE SEQUENCE [LARGE SCALE GENOMIC DNA]</scope>
    <source>
        <strain evidence="2 3">DSM 19307</strain>
    </source>
</reference>
<proteinExistence type="predicted"/>
<gene>
    <name evidence="2" type="ORF">SAMN05421640_1322</name>
</gene>
<dbReference type="RefSeq" id="WP_089356066.1">
    <property type="nucleotide sequence ID" value="NZ_FZPD01000002.1"/>
</dbReference>
<name>A0A239HIC0_EKHLU</name>
<dbReference type="GO" id="GO:0008218">
    <property type="term" value="P:bioluminescence"/>
    <property type="evidence" value="ECO:0007669"/>
    <property type="project" value="InterPro"/>
</dbReference>
<dbReference type="Proteomes" id="UP000198393">
    <property type="component" value="Unassembled WGS sequence"/>
</dbReference>
<dbReference type="Gene3D" id="3.40.50.12780">
    <property type="entry name" value="N-terminal domain of ligase-like"/>
    <property type="match status" value="1"/>
</dbReference>
<dbReference type="InterPro" id="IPR007534">
    <property type="entry name" value="LuxE"/>
</dbReference>
<evidence type="ECO:0000313" key="2">
    <source>
        <dbReference type="EMBL" id="SNS80905.1"/>
    </source>
</evidence>
<accession>A0A239HIC0</accession>
<feature type="domain" description="Acyl-protein synthetase LuxE" evidence="1">
    <location>
        <begin position="13"/>
        <end position="87"/>
    </location>
</feature>
<protein>
    <submittedName>
        <fullName evidence="2">Acyl-protein synthetase, LuxE</fullName>
    </submittedName>
</protein>
<dbReference type="EMBL" id="FZPD01000002">
    <property type="protein sequence ID" value="SNS80905.1"/>
    <property type="molecule type" value="Genomic_DNA"/>
</dbReference>
<dbReference type="Pfam" id="PF04443">
    <property type="entry name" value="LuxE"/>
    <property type="match status" value="1"/>
</dbReference>
<evidence type="ECO:0000313" key="3">
    <source>
        <dbReference type="Proteomes" id="UP000198393"/>
    </source>
</evidence>
<organism evidence="2 3">
    <name type="scientific">Ekhidna lutea</name>
    <dbReference type="NCBI Taxonomy" id="447679"/>
    <lineage>
        <taxon>Bacteria</taxon>
        <taxon>Pseudomonadati</taxon>
        <taxon>Bacteroidota</taxon>
        <taxon>Cytophagia</taxon>
        <taxon>Cytophagales</taxon>
        <taxon>Reichenbachiellaceae</taxon>
        <taxon>Ekhidna</taxon>
    </lineage>
</organism>
<sequence>MCFSEEFKDSLAEINEKTFNDSSLAAFNYQYHHCEIYQEYCKYLNIAPDSIQTTSEIPFLPIEFFKNHAIKSGNWSESKIFKSSGTTDTGRSHHYVKDESLYHSLSRSLFESIFGPLSDLQIIAILPSYQEQGDSSLISMVDYFIRFGKQGSGYYLNDNVKTILETDKKKIVFGVSYALLDLARVGIRTVNTKIIETGGMKGRRKEMTRKELHTELTEGFGVDEIWSEYGMTELMSQGYGPNGSFVFPPWAKCMIRDINDPFSYVETGRSGGINVIDLANIDSCCFIETKDLGRVSGESFEVLGRFDNSDIRGCNLMV</sequence>
<dbReference type="GO" id="GO:0047474">
    <property type="term" value="F:long-chain fatty acid--protein ligase activity"/>
    <property type="evidence" value="ECO:0007669"/>
    <property type="project" value="InterPro"/>
</dbReference>
<evidence type="ECO:0000259" key="1">
    <source>
        <dbReference type="Pfam" id="PF04443"/>
    </source>
</evidence>